<accession>A0A9P8UUK4</accession>
<protein>
    <recommendedName>
        <fullName evidence="3">DUF3533 domain-containing protein</fullName>
    </recommendedName>
</protein>
<dbReference type="Proteomes" id="UP000758603">
    <property type="component" value="Unassembled WGS sequence"/>
</dbReference>
<proteinExistence type="predicted"/>
<feature type="transmembrane region" description="Helical" evidence="2">
    <location>
        <begin position="121"/>
        <end position="142"/>
    </location>
</feature>
<feature type="domain" description="DUF3533" evidence="3">
    <location>
        <begin position="21"/>
        <end position="293"/>
    </location>
</feature>
<feature type="region of interest" description="Disordered" evidence="1">
    <location>
        <begin position="311"/>
        <end position="348"/>
    </location>
</feature>
<dbReference type="GeneID" id="70133616"/>
<dbReference type="InterPro" id="IPR022703">
    <property type="entry name" value="DUF3533"/>
</dbReference>
<evidence type="ECO:0000259" key="3">
    <source>
        <dbReference type="Pfam" id="PF12051"/>
    </source>
</evidence>
<evidence type="ECO:0000256" key="2">
    <source>
        <dbReference type="SAM" id="Phobius"/>
    </source>
</evidence>
<evidence type="ECO:0000256" key="1">
    <source>
        <dbReference type="SAM" id="MobiDB-lite"/>
    </source>
</evidence>
<dbReference type="InterPro" id="IPR053001">
    <property type="entry name" value="MNNG_permease-like"/>
</dbReference>
<feature type="transmembrane region" description="Helical" evidence="2">
    <location>
        <begin position="282"/>
        <end position="302"/>
    </location>
</feature>
<comment type="caution">
    <text evidence="4">The sequence shown here is derived from an EMBL/GenBank/DDBJ whole genome shotgun (WGS) entry which is preliminary data.</text>
</comment>
<dbReference type="RefSeq" id="XP_045962883.1">
    <property type="nucleotide sequence ID" value="XM_046104725.1"/>
</dbReference>
<feature type="transmembrane region" description="Helical" evidence="2">
    <location>
        <begin position="162"/>
        <end position="185"/>
    </location>
</feature>
<dbReference type="GO" id="GO:0016020">
    <property type="term" value="C:membrane"/>
    <property type="evidence" value="ECO:0007669"/>
    <property type="project" value="TreeGrafter"/>
</dbReference>
<organism evidence="4 5">
    <name type="scientific">Truncatella angustata</name>
    <dbReference type="NCBI Taxonomy" id="152316"/>
    <lineage>
        <taxon>Eukaryota</taxon>
        <taxon>Fungi</taxon>
        <taxon>Dikarya</taxon>
        <taxon>Ascomycota</taxon>
        <taxon>Pezizomycotina</taxon>
        <taxon>Sordariomycetes</taxon>
        <taxon>Xylariomycetidae</taxon>
        <taxon>Amphisphaeriales</taxon>
        <taxon>Sporocadaceae</taxon>
        <taxon>Truncatella</taxon>
    </lineage>
</organism>
<keyword evidence="2" id="KW-0472">Membrane</keyword>
<gene>
    <name evidence="4" type="ORF">BKA67DRAFT_591496</name>
</gene>
<dbReference type="Pfam" id="PF12051">
    <property type="entry name" value="DUF3533"/>
    <property type="match status" value="1"/>
</dbReference>
<feature type="transmembrane region" description="Helical" evidence="2">
    <location>
        <begin position="197"/>
        <end position="214"/>
    </location>
</feature>
<dbReference type="PANTHER" id="PTHR34814:SF2">
    <property type="entry name" value="DUF3533 DOMAIN-CONTAINING PROTEIN"/>
    <property type="match status" value="1"/>
</dbReference>
<keyword evidence="5" id="KW-1185">Reference proteome</keyword>
<evidence type="ECO:0000313" key="5">
    <source>
        <dbReference type="Proteomes" id="UP000758603"/>
    </source>
</evidence>
<dbReference type="OrthoDB" id="2140105at2759"/>
<evidence type="ECO:0000313" key="4">
    <source>
        <dbReference type="EMBL" id="KAH6658649.1"/>
    </source>
</evidence>
<dbReference type="AlphaFoldDB" id="A0A9P8UUK4"/>
<keyword evidence="2" id="KW-0812">Transmembrane</keyword>
<dbReference type="EMBL" id="JAGPXC010000002">
    <property type="protein sequence ID" value="KAH6658649.1"/>
    <property type="molecule type" value="Genomic_DNA"/>
</dbReference>
<reference evidence="4" key="1">
    <citation type="journal article" date="2021" name="Nat. Commun.">
        <title>Genetic determinants of endophytism in the Arabidopsis root mycobiome.</title>
        <authorList>
            <person name="Mesny F."/>
            <person name="Miyauchi S."/>
            <person name="Thiergart T."/>
            <person name="Pickel B."/>
            <person name="Atanasova L."/>
            <person name="Karlsson M."/>
            <person name="Huettel B."/>
            <person name="Barry K.W."/>
            <person name="Haridas S."/>
            <person name="Chen C."/>
            <person name="Bauer D."/>
            <person name="Andreopoulos W."/>
            <person name="Pangilinan J."/>
            <person name="LaButti K."/>
            <person name="Riley R."/>
            <person name="Lipzen A."/>
            <person name="Clum A."/>
            <person name="Drula E."/>
            <person name="Henrissat B."/>
            <person name="Kohler A."/>
            <person name="Grigoriev I.V."/>
            <person name="Martin F.M."/>
            <person name="Hacquard S."/>
        </authorList>
    </citation>
    <scope>NUCLEOTIDE SEQUENCE</scope>
    <source>
        <strain evidence="4">MPI-SDFR-AT-0073</strain>
    </source>
</reference>
<keyword evidence="2" id="KW-1133">Transmembrane helix</keyword>
<feature type="compositionally biased region" description="Basic and acidic residues" evidence="1">
    <location>
        <begin position="324"/>
        <end position="338"/>
    </location>
</feature>
<sequence>MASGLGVVGQSVLNAYGLLRAIYTNQGASANLSSAPAEGTSNPDAITYIWNGARYPAFSQGSVYSNILTLIQLTRSAYYSFNASNIAQSGALSSQVGLQTFLNPIQALEINIQPTTQGTRVLYNTITLVMPIIQQFLFMLALNGISGEFELFSKLRPSTNGLLRLGLSISYTLIGSLCIAGYIWAFKESWDVNGNQFALTWIVMWLYMHINFLLVDILTTWVPMQFMPFCILTWVVMNAASAISPFKLNPGFYRWGYALPGHEVYQVLVKIWSHGCGNQLHIALPVLFSWWFAAIALVIVAVHTRCRKASAAEKAETATEPSEEDQRQTDSAEADSARRSSAVELVPQRTRTIESIRLEREAYGPSYPPPIVRGQPAR</sequence>
<dbReference type="PANTHER" id="PTHR34814">
    <property type="entry name" value="NITROSOGUANIDINE RESISTANCE PROTEIN SNG1"/>
    <property type="match status" value="1"/>
</dbReference>
<name>A0A9P8UUK4_9PEZI</name>